<evidence type="ECO:0000313" key="4">
    <source>
        <dbReference type="EMBL" id="PHN00596.1"/>
    </source>
</evidence>
<keyword evidence="2" id="KW-1133">Transmembrane helix</keyword>
<evidence type="ECO:0000256" key="2">
    <source>
        <dbReference type="SAM" id="Phobius"/>
    </source>
</evidence>
<feature type="coiled-coil region" evidence="1">
    <location>
        <begin position="187"/>
        <end position="221"/>
    </location>
</feature>
<sequence>MNTKDFIKQIADAKGTEWFNNIEVIITYSVSNFSRTFKGLSSVHRFLSQQFEGWQKVDSIPRELYGIKVHFGNVKQELERFLNEFSHVDPKSLGSAWRLRKPNFGDNDYIFTYDSPEAEFLIDLHRSRPKCVSGAYHFMIGAYEVNNHDDFIGAMLAYEFRFKDSSEILSRRKKERSSITKSRNDFVAQLSDLENQAVEQIKNTNQKYEQHVQTIEDITNERKKLFDDWFKETKNKFSKFDDDSIKNISDLKKTYQELLRLKAPAEYWNKRAKKLKMEGIIFFVVLAIVVGIVVAILYGLLWQTPEGMLLSFKENQSSAIKWSIVYITLLSFLAYVIRIFHRAAFSSFHLSRDAEEREQLTYVYLSLIKDSAVDKEEKHLIFQSLFSRADTGLLKEDSSPTMPNDIAGKIFGR</sequence>
<dbReference type="RefSeq" id="WP_099155984.1">
    <property type="nucleotide sequence ID" value="NZ_PDUD01000094.1"/>
</dbReference>
<comment type="caution">
    <text evidence="4">The sequence shown here is derived from an EMBL/GenBank/DDBJ whole genome shotgun (WGS) entry which is preliminary data.</text>
</comment>
<dbReference type="Pfam" id="PF19658">
    <property type="entry name" value="DUF6161"/>
    <property type="match status" value="1"/>
</dbReference>
<reference evidence="4 5" key="1">
    <citation type="submission" date="2017-10" db="EMBL/GenBank/DDBJ databases">
        <title>The draft genome sequence of Lewinella nigricans NBRC 102662.</title>
        <authorList>
            <person name="Wang K."/>
        </authorList>
    </citation>
    <scope>NUCLEOTIDE SEQUENCE [LARGE SCALE GENOMIC DNA]</scope>
    <source>
        <strain evidence="4 5">NBRC 102662</strain>
    </source>
</reference>
<name>A0A2D0MWU2_FLAN2</name>
<keyword evidence="2" id="KW-0472">Membrane</keyword>
<evidence type="ECO:0000313" key="5">
    <source>
        <dbReference type="Proteomes" id="UP000223913"/>
    </source>
</evidence>
<proteinExistence type="predicted"/>
<feature type="domain" description="DUF6161" evidence="3">
    <location>
        <begin position="181"/>
        <end position="400"/>
    </location>
</feature>
<feature type="transmembrane region" description="Helical" evidence="2">
    <location>
        <begin position="322"/>
        <end position="340"/>
    </location>
</feature>
<dbReference type="OrthoDB" id="6193541at2"/>
<accession>A0A2D0MWU2</accession>
<protein>
    <recommendedName>
        <fullName evidence="3">DUF6161 domain-containing protein</fullName>
    </recommendedName>
</protein>
<dbReference type="InterPro" id="IPR046159">
    <property type="entry name" value="DUF6161"/>
</dbReference>
<keyword evidence="5" id="KW-1185">Reference proteome</keyword>
<feature type="transmembrane region" description="Helical" evidence="2">
    <location>
        <begin position="280"/>
        <end position="302"/>
    </location>
</feature>
<organism evidence="4 5">
    <name type="scientific">Flavilitoribacter nigricans (strain ATCC 23147 / DSM 23189 / NBRC 102662 / NCIMB 1420 / SS-2)</name>
    <name type="common">Lewinella nigricans</name>
    <dbReference type="NCBI Taxonomy" id="1122177"/>
    <lineage>
        <taxon>Bacteria</taxon>
        <taxon>Pseudomonadati</taxon>
        <taxon>Bacteroidota</taxon>
        <taxon>Saprospiria</taxon>
        <taxon>Saprospirales</taxon>
        <taxon>Lewinellaceae</taxon>
        <taxon>Flavilitoribacter</taxon>
    </lineage>
</organism>
<keyword evidence="1" id="KW-0175">Coiled coil</keyword>
<gene>
    <name evidence="4" type="ORF">CRP01_41390</name>
</gene>
<keyword evidence="2" id="KW-0812">Transmembrane</keyword>
<dbReference type="AlphaFoldDB" id="A0A2D0MWU2"/>
<dbReference type="EMBL" id="PDUD01000094">
    <property type="protein sequence ID" value="PHN00596.1"/>
    <property type="molecule type" value="Genomic_DNA"/>
</dbReference>
<dbReference type="Proteomes" id="UP000223913">
    <property type="component" value="Unassembled WGS sequence"/>
</dbReference>
<evidence type="ECO:0000259" key="3">
    <source>
        <dbReference type="Pfam" id="PF19658"/>
    </source>
</evidence>
<evidence type="ECO:0000256" key="1">
    <source>
        <dbReference type="SAM" id="Coils"/>
    </source>
</evidence>